<feature type="domain" description="Outer membrane protein beta-barrel" evidence="2">
    <location>
        <begin position="19"/>
        <end position="178"/>
    </location>
</feature>
<dbReference type="Proteomes" id="UP000198657">
    <property type="component" value="Unassembled WGS sequence"/>
</dbReference>
<dbReference type="STRING" id="604089.SAMN04487942_2418"/>
<accession>A0A1H8NQX5</accession>
<feature type="signal peptide" evidence="1">
    <location>
        <begin position="1"/>
        <end position="19"/>
    </location>
</feature>
<dbReference type="RefSeq" id="WP_091171601.1">
    <property type="nucleotide sequence ID" value="NZ_CBCSFM010000010.1"/>
</dbReference>
<organism evidence="3 4">
    <name type="scientific">Flavobacterium sinopsychrotolerans</name>
    <dbReference type="NCBI Taxonomy" id="604089"/>
    <lineage>
        <taxon>Bacteria</taxon>
        <taxon>Pseudomonadati</taxon>
        <taxon>Bacteroidota</taxon>
        <taxon>Flavobacteriia</taxon>
        <taxon>Flavobacteriales</taxon>
        <taxon>Flavobacteriaceae</taxon>
        <taxon>Flavobacterium</taxon>
    </lineage>
</organism>
<keyword evidence="1" id="KW-0732">Signal</keyword>
<evidence type="ECO:0000256" key="1">
    <source>
        <dbReference type="SAM" id="SignalP"/>
    </source>
</evidence>
<dbReference type="InterPro" id="IPR025665">
    <property type="entry name" value="Beta-barrel_OMP_2"/>
</dbReference>
<protein>
    <submittedName>
        <fullName evidence="3">Opacity protein</fullName>
    </submittedName>
</protein>
<keyword evidence="4" id="KW-1185">Reference proteome</keyword>
<dbReference type="InterPro" id="IPR011250">
    <property type="entry name" value="OMP/PagP_B-barrel"/>
</dbReference>
<sequence length="202" mass="21781">MKKIILTVAAVFAFGFANAQETKFGVKGGLNVANLSGDIEDNSSKVGFHVGGFVEIKVSDKFSVQPELLFSTQGTKLEESGTNYSYESNLNLSYLNIPVMAKYYVAEGFSLEAGPQIGFLTTAKSDFTATESGITVSGDEDVKDEFESIDFGFNFGAGYDFTENLSAGLRYNLGLSNIAKTDSGDDFKLSNNVFSVSLGYKF</sequence>
<dbReference type="Gene3D" id="2.40.160.20">
    <property type="match status" value="1"/>
</dbReference>
<evidence type="ECO:0000313" key="3">
    <source>
        <dbReference type="EMBL" id="SEO31959.1"/>
    </source>
</evidence>
<feature type="chain" id="PRO_5011691950" evidence="1">
    <location>
        <begin position="20"/>
        <end position="202"/>
    </location>
</feature>
<dbReference type="SUPFAM" id="SSF56925">
    <property type="entry name" value="OMPA-like"/>
    <property type="match status" value="1"/>
</dbReference>
<name>A0A1H8NQX5_9FLAO</name>
<dbReference type="AlphaFoldDB" id="A0A1H8NQX5"/>
<evidence type="ECO:0000259" key="2">
    <source>
        <dbReference type="Pfam" id="PF13568"/>
    </source>
</evidence>
<proteinExistence type="predicted"/>
<reference evidence="4" key="1">
    <citation type="submission" date="2016-10" db="EMBL/GenBank/DDBJ databases">
        <authorList>
            <person name="Varghese N."/>
            <person name="Submissions S."/>
        </authorList>
    </citation>
    <scope>NUCLEOTIDE SEQUENCE [LARGE SCALE GENOMIC DNA]</scope>
    <source>
        <strain evidence="4">CGMCC 1.8704</strain>
    </source>
</reference>
<evidence type="ECO:0000313" key="4">
    <source>
        <dbReference type="Proteomes" id="UP000198657"/>
    </source>
</evidence>
<dbReference type="OrthoDB" id="947434at2"/>
<dbReference type="EMBL" id="FODN01000005">
    <property type="protein sequence ID" value="SEO31959.1"/>
    <property type="molecule type" value="Genomic_DNA"/>
</dbReference>
<dbReference type="Pfam" id="PF13568">
    <property type="entry name" value="OMP_b-brl_2"/>
    <property type="match status" value="1"/>
</dbReference>
<gene>
    <name evidence="3" type="ORF">SAMN04487942_2418</name>
</gene>